<feature type="domain" description="Sulfotransferase" evidence="3">
    <location>
        <begin position="58"/>
        <end position="331"/>
    </location>
</feature>
<dbReference type="InterPro" id="IPR027417">
    <property type="entry name" value="P-loop_NTPase"/>
</dbReference>
<dbReference type="SUPFAM" id="SSF52540">
    <property type="entry name" value="P-loop containing nucleoside triphosphate hydrolases"/>
    <property type="match status" value="1"/>
</dbReference>
<gene>
    <name evidence="5" type="primary">LOC107268738</name>
</gene>
<evidence type="ECO:0000313" key="4">
    <source>
        <dbReference type="Proteomes" id="UP000694920"/>
    </source>
</evidence>
<keyword evidence="4" id="KW-1185">Reference proteome</keyword>
<dbReference type="InterPro" id="IPR000863">
    <property type="entry name" value="Sulfotransferase_dom"/>
</dbReference>
<proteinExistence type="inferred from homology"/>
<dbReference type="Proteomes" id="UP000694920">
    <property type="component" value="Unplaced"/>
</dbReference>
<dbReference type="Gene3D" id="3.40.50.300">
    <property type="entry name" value="P-loop containing nucleotide triphosphate hydrolases"/>
    <property type="match status" value="1"/>
</dbReference>
<dbReference type="RefSeq" id="XP_015597275.1">
    <property type="nucleotide sequence ID" value="XM_015741789.2"/>
</dbReference>
<protein>
    <submittedName>
        <fullName evidence="5">Sulfotransferase 4A1</fullName>
    </submittedName>
</protein>
<dbReference type="GeneID" id="107268738"/>
<accession>A0AAJ7BZ25</accession>
<sequence>MCAQPLQYEVLDEETKHKLQEEDELYVNNCIRVGDKKWFFLNTYADQNEAFRNFKTNPSDVWVLSLPKSGANCMQELVWLLENNLDYDSAVKYKLDTRFPFFDTSLLQPHSMSEEYFNMSEDEAEKVNGIIREGKTSPEIIAAYPSPRYIKSQLPFEMLPTDLLDSGAKIIYVARHPKNVAASYYYFRQRMPRFFKFKADFKTFWNFFTKSLILYTPYWDHVKEAWKRRDDPNFLFVFYEEMQNDLPKIIERVAEFLGKSYSTEEVGTLADHLDANFQENDTVAQNDGEEVTLTRENKLIGKGDLGELKDLFTPELEAEADEWIEENLKDTDLSWPV</sequence>
<dbReference type="GO" id="GO:0008146">
    <property type="term" value="F:sulfotransferase activity"/>
    <property type="evidence" value="ECO:0007669"/>
    <property type="project" value="InterPro"/>
</dbReference>
<comment type="similarity">
    <text evidence="1">Belongs to the sulfotransferase 1 family.</text>
</comment>
<dbReference type="KEGG" id="ccin:107268738"/>
<evidence type="ECO:0000259" key="3">
    <source>
        <dbReference type="Pfam" id="PF00685"/>
    </source>
</evidence>
<dbReference type="AlphaFoldDB" id="A0AAJ7BZ25"/>
<dbReference type="Pfam" id="PF00685">
    <property type="entry name" value="Sulfotransfer_1"/>
    <property type="match status" value="1"/>
</dbReference>
<evidence type="ECO:0000256" key="1">
    <source>
        <dbReference type="ARBA" id="ARBA00005771"/>
    </source>
</evidence>
<reference evidence="5" key="1">
    <citation type="submission" date="2025-08" db="UniProtKB">
        <authorList>
            <consortium name="RefSeq"/>
        </authorList>
    </citation>
    <scope>IDENTIFICATION</scope>
</reference>
<evidence type="ECO:0000313" key="5">
    <source>
        <dbReference type="RefSeq" id="XP_015597275.1"/>
    </source>
</evidence>
<dbReference type="PANTHER" id="PTHR11783">
    <property type="entry name" value="SULFOTRANSFERASE SULT"/>
    <property type="match status" value="1"/>
</dbReference>
<organism evidence="4 5">
    <name type="scientific">Cephus cinctus</name>
    <name type="common">Wheat stem sawfly</name>
    <dbReference type="NCBI Taxonomy" id="211228"/>
    <lineage>
        <taxon>Eukaryota</taxon>
        <taxon>Metazoa</taxon>
        <taxon>Ecdysozoa</taxon>
        <taxon>Arthropoda</taxon>
        <taxon>Hexapoda</taxon>
        <taxon>Insecta</taxon>
        <taxon>Pterygota</taxon>
        <taxon>Neoptera</taxon>
        <taxon>Endopterygota</taxon>
        <taxon>Hymenoptera</taxon>
        <taxon>Cephoidea</taxon>
        <taxon>Cephidae</taxon>
        <taxon>Cephus</taxon>
    </lineage>
</organism>
<keyword evidence="2" id="KW-0808">Transferase</keyword>
<evidence type="ECO:0000256" key="2">
    <source>
        <dbReference type="ARBA" id="ARBA00022679"/>
    </source>
</evidence>
<name>A0AAJ7BZ25_CEPCN</name>